<proteinExistence type="inferred from homology"/>
<dbReference type="GO" id="GO:0006103">
    <property type="term" value="P:2-oxoglutarate metabolic process"/>
    <property type="evidence" value="ECO:0007669"/>
    <property type="project" value="TreeGrafter"/>
</dbReference>
<dbReference type="EMBL" id="UGVC01000001">
    <property type="protein sequence ID" value="SUD91082.1"/>
    <property type="molecule type" value="Genomic_DNA"/>
</dbReference>
<dbReference type="FunFam" id="3.30.390.30:FF:000002">
    <property type="entry name" value="Soluble pyridine nucleotide transhydrogenase"/>
    <property type="match status" value="1"/>
</dbReference>
<keyword evidence="7" id="KW-0285">Flavoprotein</keyword>
<keyword evidence="10 17" id="KW-0560">Oxidoreductase</keyword>
<accession>A0A379LMS8</accession>
<dbReference type="PRINTS" id="PR00411">
    <property type="entry name" value="PNDRDTASEI"/>
</dbReference>
<evidence type="ECO:0000256" key="14">
    <source>
        <dbReference type="SAM" id="MobiDB-lite"/>
    </source>
</evidence>
<comment type="cofactor">
    <cofactor evidence="13">
        <name>FAD</name>
        <dbReference type="ChEBI" id="CHEBI:57692"/>
    </cofactor>
    <text evidence="13">Binds 1 FAD per subunit.</text>
</comment>
<keyword evidence="9" id="KW-0521">NADP</keyword>
<evidence type="ECO:0000256" key="13">
    <source>
        <dbReference type="PIRSR" id="PIRSR000350-3"/>
    </source>
</evidence>
<feature type="domain" description="FAD/NAD(P)-binding" evidence="16">
    <location>
        <begin position="89"/>
        <end position="409"/>
    </location>
</feature>
<keyword evidence="18" id="KW-1185">Reference proteome</keyword>
<evidence type="ECO:0000313" key="18">
    <source>
        <dbReference type="Proteomes" id="UP000254123"/>
    </source>
</evidence>
<sequence length="545" mass="60629">MSKKNKGDETNNISDDKKDIEVSNQNSGSAPSVASSGVSRESASQTDSGEDHLFHPNLISPLDNDRIRINSGFTPDYERIKRDKHDFEYDAVVIGAGPAGEAASMKLAKSGKKVVVVDPRNQVGGNSAHVGTIPSKALRQSVFNLINYRRDPLFSQGLDYYQVPLNKVLTNARKVIRTQVETHTRFYERNQIEVRHGWASFEDKHTLHIELGDGAGYETITFNKAIITVGSRPYRPDLLDFDHPRVFDSDKILQMDYVVKKIIIYGAGVIGCEYASIFTGLGYKVDLINNHDGLLSYLDKEISDALAHDFRQFGVLVRHNEEIERLETHDDYVVLHLKSGKRIKSDAILWCNGRSGNTESLNLEAIGLKANNRGQLKVDDTYRTEVDNIYAAGDVIGWPSLASAAYDQGRCAAAFMVGDKDAEPVSSVPTGIYTIPEISSIGKTEQELTDEKVPYEVGQAFFKHLARAQIIGERSGVLKILFHRETLEILGIHCYGNHASEIIHIGQAVMKLKGTLEYFVNTTFNYPTMAEAYRVAALNGLNRVF</sequence>
<feature type="compositionally biased region" description="Basic and acidic residues" evidence="14">
    <location>
        <begin position="1"/>
        <end position="21"/>
    </location>
</feature>
<keyword evidence="11 13" id="KW-0520">NAD</keyword>
<feature type="binding site" evidence="13">
    <location>
        <position position="394"/>
    </location>
    <ligand>
        <name>FAD</name>
        <dbReference type="ChEBI" id="CHEBI:57692"/>
    </ligand>
</feature>
<comment type="subcellular location">
    <subcellularLocation>
        <location evidence="2">Cytoplasm</location>
    </subcellularLocation>
</comment>
<comment type="similarity">
    <text evidence="3">Belongs to the class-I pyridine nucleotide-disulfide oxidoreductase family.</text>
</comment>
<dbReference type="InterPro" id="IPR036188">
    <property type="entry name" value="FAD/NAD-bd_sf"/>
</dbReference>
<keyword evidence="8 13" id="KW-0274">FAD</keyword>
<dbReference type="GO" id="GO:0005829">
    <property type="term" value="C:cytosol"/>
    <property type="evidence" value="ECO:0007669"/>
    <property type="project" value="TreeGrafter"/>
</dbReference>
<dbReference type="InterPro" id="IPR001100">
    <property type="entry name" value="Pyr_nuc-diS_OxRdtase"/>
</dbReference>
<reference evidence="17 18" key="1">
    <citation type="submission" date="2018-06" db="EMBL/GenBank/DDBJ databases">
        <authorList>
            <consortium name="Pathogen Informatics"/>
            <person name="Doyle S."/>
        </authorList>
    </citation>
    <scope>NUCLEOTIDE SEQUENCE [LARGE SCALE GENOMIC DNA]</scope>
    <source>
        <strain evidence="17 18">NCTC10526</strain>
    </source>
</reference>
<feature type="region of interest" description="Disordered" evidence="14">
    <location>
        <begin position="1"/>
        <end position="60"/>
    </location>
</feature>
<organism evidence="17 18">
    <name type="scientific">Psychrobacter phenylpyruvicus</name>
    <dbReference type="NCBI Taxonomy" id="29432"/>
    <lineage>
        <taxon>Bacteria</taxon>
        <taxon>Pseudomonadati</taxon>
        <taxon>Pseudomonadota</taxon>
        <taxon>Gammaproteobacteria</taxon>
        <taxon>Moraxellales</taxon>
        <taxon>Moraxellaceae</taxon>
        <taxon>Psychrobacter</taxon>
    </lineage>
</organism>
<dbReference type="GO" id="GO:0050660">
    <property type="term" value="F:flavin adenine dinucleotide binding"/>
    <property type="evidence" value="ECO:0007669"/>
    <property type="project" value="TreeGrafter"/>
</dbReference>
<dbReference type="PANTHER" id="PTHR22912">
    <property type="entry name" value="DISULFIDE OXIDOREDUCTASE"/>
    <property type="match status" value="1"/>
</dbReference>
<gene>
    <name evidence="17" type="primary">sthA</name>
    <name evidence="17" type="ORF">NCTC10526_01429</name>
</gene>
<dbReference type="Gene3D" id="3.30.390.30">
    <property type="match status" value="1"/>
</dbReference>
<evidence type="ECO:0000256" key="1">
    <source>
        <dbReference type="ARBA" id="ARBA00002842"/>
    </source>
</evidence>
<dbReference type="InterPro" id="IPR016156">
    <property type="entry name" value="FAD/NAD-linked_Rdtase_dimer_sf"/>
</dbReference>
<dbReference type="Proteomes" id="UP000254123">
    <property type="component" value="Unassembled WGS sequence"/>
</dbReference>
<dbReference type="NCBIfam" id="NF003585">
    <property type="entry name" value="PRK05249.1"/>
    <property type="match status" value="1"/>
</dbReference>
<evidence type="ECO:0000256" key="9">
    <source>
        <dbReference type="ARBA" id="ARBA00022857"/>
    </source>
</evidence>
<evidence type="ECO:0000259" key="15">
    <source>
        <dbReference type="Pfam" id="PF02852"/>
    </source>
</evidence>
<evidence type="ECO:0000256" key="8">
    <source>
        <dbReference type="ARBA" id="ARBA00022827"/>
    </source>
</evidence>
<evidence type="ECO:0000256" key="3">
    <source>
        <dbReference type="ARBA" id="ARBA00007532"/>
    </source>
</evidence>
<evidence type="ECO:0000256" key="2">
    <source>
        <dbReference type="ARBA" id="ARBA00004496"/>
    </source>
</evidence>
<dbReference type="PRINTS" id="PR00368">
    <property type="entry name" value="FADPNR"/>
</dbReference>
<dbReference type="PIRSF" id="PIRSF000350">
    <property type="entry name" value="Mercury_reductase_MerA"/>
    <property type="match status" value="1"/>
</dbReference>
<keyword evidence="6" id="KW-0963">Cytoplasm</keyword>
<evidence type="ECO:0000256" key="5">
    <source>
        <dbReference type="ARBA" id="ARBA00016603"/>
    </source>
</evidence>
<dbReference type="InterPro" id="IPR050151">
    <property type="entry name" value="Class-I_Pyr_Nuc-Dis_Oxidored"/>
</dbReference>
<keyword evidence="13" id="KW-0547">Nucleotide-binding</keyword>
<dbReference type="InterPro" id="IPR023753">
    <property type="entry name" value="FAD/NAD-binding_dom"/>
</dbReference>
<feature type="domain" description="Pyridine nucleotide-disulphide oxidoreductase dimerisation" evidence="15">
    <location>
        <begin position="428"/>
        <end position="536"/>
    </location>
</feature>
<dbReference type="PANTHER" id="PTHR22912:SF93">
    <property type="entry name" value="SOLUBLE PYRIDINE NUCLEOTIDE TRANSHYDROGENASE"/>
    <property type="match status" value="1"/>
</dbReference>
<feature type="binding site" evidence="13">
    <location>
        <position position="353"/>
    </location>
    <ligand>
        <name>NAD(+)</name>
        <dbReference type="ChEBI" id="CHEBI:57540"/>
    </ligand>
</feature>
<feature type="binding site" evidence="13">
    <location>
        <position position="136"/>
    </location>
    <ligand>
        <name>FAD</name>
        <dbReference type="ChEBI" id="CHEBI:57692"/>
    </ligand>
</feature>
<dbReference type="GO" id="GO:0004148">
    <property type="term" value="F:dihydrolipoyl dehydrogenase (NADH) activity"/>
    <property type="evidence" value="ECO:0007669"/>
    <property type="project" value="TreeGrafter"/>
</dbReference>
<dbReference type="FunFam" id="3.50.50.60:FF:000008">
    <property type="entry name" value="Soluble pyridine nucleotide transhydrogenase"/>
    <property type="match status" value="1"/>
</dbReference>
<dbReference type="GO" id="GO:0003957">
    <property type="term" value="F:NAD(P)+ transhydrogenase (Si-specific) activity"/>
    <property type="evidence" value="ECO:0007669"/>
    <property type="project" value="UniProtKB-EC"/>
</dbReference>
<comment type="function">
    <text evidence="1">Conversion of NADPH, generated by peripheral catabolic pathways, to NADH, which can enter the respiratory chain for energy generation.</text>
</comment>
<protein>
    <recommendedName>
        <fullName evidence="5">Soluble pyridine nucleotide transhydrogenase</fullName>
        <ecNumber evidence="4">1.6.1.1</ecNumber>
    </recommendedName>
    <alternativeName>
        <fullName evidence="12">NAD(P)(+) transhydrogenase [B-specific]</fullName>
    </alternativeName>
</protein>
<dbReference type="SUPFAM" id="SSF51905">
    <property type="entry name" value="FAD/NAD(P)-binding domain"/>
    <property type="match status" value="1"/>
</dbReference>
<evidence type="ECO:0000259" key="16">
    <source>
        <dbReference type="Pfam" id="PF07992"/>
    </source>
</evidence>
<evidence type="ECO:0000256" key="10">
    <source>
        <dbReference type="ARBA" id="ARBA00023002"/>
    </source>
</evidence>
<evidence type="ECO:0000256" key="4">
    <source>
        <dbReference type="ARBA" id="ARBA00012772"/>
    </source>
</evidence>
<dbReference type="Gene3D" id="3.50.50.60">
    <property type="entry name" value="FAD/NAD(P)-binding domain"/>
    <property type="match status" value="2"/>
</dbReference>
<dbReference type="Pfam" id="PF02852">
    <property type="entry name" value="Pyr_redox_dim"/>
    <property type="match status" value="1"/>
</dbReference>
<evidence type="ECO:0000256" key="7">
    <source>
        <dbReference type="ARBA" id="ARBA00022630"/>
    </source>
</evidence>
<evidence type="ECO:0000256" key="12">
    <source>
        <dbReference type="ARBA" id="ARBA00031183"/>
    </source>
</evidence>
<dbReference type="AlphaFoldDB" id="A0A379LMS8"/>
<feature type="compositionally biased region" description="Low complexity" evidence="14">
    <location>
        <begin position="27"/>
        <end position="39"/>
    </location>
</feature>
<dbReference type="SUPFAM" id="SSF55424">
    <property type="entry name" value="FAD/NAD-linked reductases, dimerisation (C-terminal) domain"/>
    <property type="match status" value="1"/>
</dbReference>
<dbReference type="RefSeq" id="WP_227674032.1">
    <property type="nucleotide sequence ID" value="NZ_CAJHAQ010000001.1"/>
</dbReference>
<dbReference type="STRING" id="1123034.GCA_000685805_00818"/>
<dbReference type="InterPro" id="IPR004099">
    <property type="entry name" value="Pyr_nucl-diS_OxRdtase_dimer"/>
</dbReference>
<name>A0A379LMS8_9GAMM</name>
<dbReference type="Pfam" id="PF07992">
    <property type="entry name" value="Pyr_redox_2"/>
    <property type="match status" value="1"/>
</dbReference>
<dbReference type="EC" id="1.6.1.1" evidence="4"/>
<evidence type="ECO:0000256" key="6">
    <source>
        <dbReference type="ARBA" id="ARBA00022490"/>
    </source>
</evidence>
<feature type="binding site" evidence="13">
    <location>
        <begin position="266"/>
        <end position="273"/>
    </location>
    <ligand>
        <name>NAD(+)</name>
        <dbReference type="ChEBI" id="CHEBI:57540"/>
    </ligand>
</feature>
<evidence type="ECO:0000256" key="11">
    <source>
        <dbReference type="ARBA" id="ARBA00023027"/>
    </source>
</evidence>
<evidence type="ECO:0000313" key="17">
    <source>
        <dbReference type="EMBL" id="SUD91082.1"/>
    </source>
</evidence>